<dbReference type="Pfam" id="PF14223">
    <property type="entry name" value="Retrotran_gag_2"/>
    <property type="match status" value="1"/>
</dbReference>
<dbReference type="Proteomes" id="UP001632038">
    <property type="component" value="Unassembled WGS sequence"/>
</dbReference>
<name>A0ABD3BYF1_9LAMI</name>
<evidence type="ECO:0000313" key="3">
    <source>
        <dbReference type="Proteomes" id="UP001632038"/>
    </source>
</evidence>
<keyword evidence="3" id="KW-1185">Reference proteome</keyword>
<proteinExistence type="predicted"/>
<dbReference type="PANTHER" id="PTHR47481:SF10">
    <property type="entry name" value="COPIA-LIKE POLYPROTEIN_RETROTRANSPOSON"/>
    <property type="match status" value="1"/>
</dbReference>
<gene>
    <name evidence="2" type="ORF">CASFOL_034167</name>
</gene>
<organism evidence="2 3">
    <name type="scientific">Castilleja foliolosa</name>
    <dbReference type="NCBI Taxonomy" id="1961234"/>
    <lineage>
        <taxon>Eukaryota</taxon>
        <taxon>Viridiplantae</taxon>
        <taxon>Streptophyta</taxon>
        <taxon>Embryophyta</taxon>
        <taxon>Tracheophyta</taxon>
        <taxon>Spermatophyta</taxon>
        <taxon>Magnoliopsida</taxon>
        <taxon>eudicotyledons</taxon>
        <taxon>Gunneridae</taxon>
        <taxon>Pentapetalae</taxon>
        <taxon>asterids</taxon>
        <taxon>lamiids</taxon>
        <taxon>Lamiales</taxon>
        <taxon>Orobanchaceae</taxon>
        <taxon>Pedicularideae</taxon>
        <taxon>Castillejinae</taxon>
        <taxon>Castilleja</taxon>
    </lineage>
</organism>
<evidence type="ECO:0000256" key="1">
    <source>
        <dbReference type="SAM" id="MobiDB-lite"/>
    </source>
</evidence>
<feature type="region of interest" description="Disordered" evidence="1">
    <location>
        <begin position="127"/>
        <end position="168"/>
    </location>
</feature>
<accession>A0ABD3BYF1</accession>
<dbReference type="AlphaFoldDB" id="A0ABD3BYF1"/>
<dbReference type="PANTHER" id="PTHR47481">
    <property type="match status" value="1"/>
</dbReference>
<sequence>MEAWNRLRDLFQDNKHSRVVTLEYDFSHVKMENFPNASAYCQQLKILADQLKNVGSPVSDSRLVLQLVSGLTQAYRGVGTLIRQSNPLPSFYQARSILTLEEAGMAKEAAMGSESAMIATGDSDMDYYSTSGHSGQPKGKNSNDRKNSGGRKNIGKGNRNHTGGGYSGRGGCKNPIFLELNFII</sequence>
<comment type="caution">
    <text evidence="2">The sequence shown here is derived from an EMBL/GenBank/DDBJ whole genome shotgun (WGS) entry which is preliminary data.</text>
</comment>
<protein>
    <submittedName>
        <fullName evidence="2">Uncharacterized protein</fullName>
    </submittedName>
</protein>
<evidence type="ECO:0000313" key="2">
    <source>
        <dbReference type="EMBL" id="KAL3621971.1"/>
    </source>
</evidence>
<dbReference type="EMBL" id="JAVIJP010000061">
    <property type="protein sequence ID" value="KAL3621971.1"/>
    <property type="molecule type" value="Genomic_DNA"/>
</dbReference>
<reference evidence="3" key="1">
    <citation type="journal article" date="2024" name="IScience">
        <title>Strigolactones Initiate the Formation of Haustorium-like Structures in Castilleja.</title>
        <authorList>
            <person name="Buerger M."/>
            <person name="Peterson D."/>
            <person name="Chory J."/>
        </authorList>
    </citation>
    <scope>NUCLEOTIDE SEQUENCE [LARGE SCALE GENOMIC DNA]</scope>
</reference>